<evidence type="ECO:0000313" key="3">
    <source>
        <dbReference type="Proteomes" id="UP001058980"/>
    </source>
</evidence>
<dbReference type="EMBL" id="CP102780">
    <property type="protein sequence ID" value="UVA80496.1"/>
    <property type="molecule type" value="Genomic_DNA"/>
</dbReference>
<proteinExistence type="predicted"/>
<evidence type="ECO:0000256" key="1">
    <source>
        <dbReference type="SAM" id="MobiDB-lite"/>
    </source>
</evidence>
<name>A0ABY5QI62_9BURK</name>
<dbReference type="RefSeq" id="WP_257959428.1">
    <property type="nucleotide sequence ID" value="NZ_CP102780.1"/>
</dbReference>
<protein>
    <submittedName>
        <fullName evidence="2">Uncharacterized protein</fullName>
    </submittedName>
</protein>
<gene>
    <name evidence="2" type="ORF">NTU39_05590</name>
</gene>
<reference evidence="2" key="1">
    <citation type="submission" date="2022-08" db="EMBL/GenBank/DDBJ databases">
        <title>Multi-unit outbreak of Pandoraea commovens among non-cystic fibrosis intensive care patients from 2019 to 2021 in Berlin, Germany.</title>
        <authorList>
            <person name="Menzel P."/>
        </authorList>
    </citation>
    <scope>NUCLEOTIDE SEQUENCE</scope>
    <source>
        <strain evidence="2">LB-19-202-79</strain>
    </source>
</reference>
<feature type="compositionally biased region" description="Basic and acidic residues" evidence="1">
    <location>
        <begin position="61"/>
        <end position="71"/>
    </location>
</feature>
<evidence type="ECO:0000313" key="2">
    <source>
        <dbReference type="EMBL" id="UVA80496.1"/>
    </source>
</evidence>
<organism evidence="2 3">
    <name type="scientific">Pandoraea commovens</name>
    <dbReference type="NCBI Taxonomy" id="2508289"/>
    <lineage>
        <taxon>Bacteria</taxon>
        <taxon>Pseudomonadati</taxon>
        <taxon>Pseudomonadota</taxon>
        <taxon>Betaproteobacteria</taxon>
        <taxon>Burkholderiales</taxon>
        <taxon>Burkholderiaceae</taxon>
        <taxon>Pandoraea</taxon>
    </lineage>
</organism>
<dbReference type="Proteomes" id="UP001058980">
    <property type="component" value="Chromosome"/>
</dbReference>
<feature type="region of interest" description="Disordered" evidence="1">
    <location>
        <begin position="46"/>
        <end position="71"/>
    </location>
</feature>
<sequence length="71" mass="7675">MDTNAITHDDLRRAQRAMRLPEAPVEGLSPRMFATLAAVARGVLNRPAAPLPNPREITGTDAKRLAAGDRD</sequence>
<accession>A0ABY5QI62</accession>
<keyword evidence="3" id="KW-1185">Reference proteome</keyword>